<gene>
    <name evidence="7" type="ORF">IF129_15025</name>
</gene>
<comment type="similarity">
    <text evidence="1">Belongs to the peptidase S33 family.</text>
</comment>
<evidence type="ECO:0000259" key="5">
    <source>
        <dbReference type="Pfam" id="PF00561"/>
    </source>
</evidence>
<dbReference type="Proteomes" id="UP000632289">
    <property type="component" value="Unassembled WGS sequence"/>
</dbReference>
<dbReference type="SUPFAM" id="SSF53474">
    <property type="entry name" value="alpha/beta-Hydrolases"/>
    <property type="match status" value="1"/>
</dbReference>
<evidence type="ECO:0000256" key="1">
    <source>
        <dbReference type="ARBA" id="ARBA00010088"/>
    </source>
</evidence>
<dbReference type="AlphaFoldDB" id="A0A927EZK0"/>
<keyword evidence="8" id="KW-1185">Reference proteome</keyword>
<comment type="caution">
    <text evidence="7">The sequence shown here is derived from an EMBL/GenBank/DDBJ whole genome shotgun (WGS) entry which is preliminary data.</text>
</comment>
<protein>
    <submittedName>
        <fullName evidence="7">Alpha/beta fold hydrolase</fullName>
    </submittedName>
</protein>
<evidence type="ECO:0000256" key="3">
    <source>
        <dbReference type="ARBA" id="ARBA00022801"/>
    </source>
</evidence>
<dbReference type="Pfam" id="PF08386">
    <property type="entry name" value="Abhydrolase_4"/>
    <property type="match status" value="1"/>
</dbReference>
<dbReference type="EMBL" id="JACXYU010000007">
    <property type="protein sequence ID" value="MBD3932859.1"/>
    <property type="molecule type" value="Genomic_DNA"/>
</dbReference>
<name>A0A927EZK0_9ACTN</name>
<dbReference type="PANTHER" id="PTHR43248:SF29">
    <property type="entry name" value="TRIPEPTIDYL AMINOPEPTIDASE"/>
    <property type="match status" value="1"/>
</dbReference>
<evidence type="ECO:0000259" key="6">
    <source>
        <dbReference type="Pfam" id="PF08386"/>
    </source>
</evidence>
<evidence type="ECO:0000256" key="2">
    <source>
        <dbReference type="ARBA" id="ARBA00022729"/>
    </source>
</evidence>
<feature type="region of interest" description="Disordered" evidence="4">
    <location>
        <begin position="1"/>
        <end position="24"/>
    </location>
</feature>
<dbReference type="InterPro" id="IPR000073">
    <property type="entry name" value="AB_hydrolase_1"/>
</dbReference>
<reference evidence="7" key="1">
    <citation type="submission" date="2020-09" db="EMBL/GenBank/DDBJ databases">
        <title>Secondary metabolite and genome analysis of marine Streptomyces chumphonensis KK1-2T.</title>
        <authorList>
            <person name="Phongsopitanun W."/>
            <person name="Kanchanasin P."/>
            <person name="Pittayakhajonwut P."/>
            <person name="Suwanborirux K."/>
            <person name="Tanasupawat S."/>
        </authorList>
    </citation>
    <scope>NUCLEOTIDE SEQUENCE</scope>
    <source>
        <strain evidence="7">KK1-2</strain>
    </source>
</reference>
<keyword evidence="3 7" id="KW-0378">Hydrolase</keyword>
<evidence type="ECO:0000256" key="4">
    <source>
        <dbReference type="SAM" id="MobiDB-lite"/>
    </source>
</evidence>
<evidence type="ECO:0000313" key="8">
    <source>
        <dbReference type="Proteomes" id="UP000632289"/>
    </source>
</evidence>
<feature type="domain" description="Peptidase S33 tripeptidyl aminopeptidase-like C-terminal" evidence="6">
    <location>
        <begin position="426"/>
        <end position="513"/>
    </location>
</feature>
<dbReference type="InterPro" id="IPR013595">
    <property type="entry name" value="Pept_S33_TAP-like_C"/>
</dbReference>
<dbReference type="InterPro" id="IPR029058">
    <property type="entry name" value="AB_hydrolase_fold"/>
</dbReference>
<sequence length="594" mass="64583">MLVTPLGAGQASAAPAAPKSADPDTAALAGALTDQEIDWEECAFPGLAKERADSLRTVEGLACATVTMPLDWHDADNGRTIDVRISRTRTSDRDDRDRQGIALVNPGGPGGSGLPWGAAMAQRAPELAEYYDFVGFDPRGVGQSTPLTCTYTVPDDPSDQDAVNRAKVEGCMDGGLAPFITTEQTAYDMDFIRVLLGEPRMSYIGYSYGTWLGTWYAATFPGKSHRFLLDSSTDVTERSLERTWDLQPPSRDRQFQEALLPYMARNDDVYGQGTDPMKIREHFERAGGTREFIGQLFMAYYIIPAMYSTDQYPTAASAVAAIAADGIPEEGTEEQAVETVIDNILAVDPLTADQRAFVAEAKADILEAVEARQDGPGAAAATETFDATFEAIRCQDGQWNQNLDHWQRWLKRQERHAPLMAPFNSTPLCAYWPTDNRMPKAKKKTFPEVIVLQSELDAATAYEGGLATAKGLPGAAMISVDNEGSHGLFPYGTTCVDMPVINYFLTGQLPRKDFTGCQALPLPGEEETVEVAGEMKKNGKIKLRMRTDEVREANRLVRDLLREANTPEPSEAAASQSSGAEVSQSSEAGASQSS</sequence>
<evidence type="ECO:0000313" key="7">
    <source>
        <dbReference type="EMBL" id="MBD3932859.1"/>
    </source>
</evidence>
<dbReference type="Pfam" id="PF00561">
    <property type="entry name" value="Abhydrolase_1"/>
    <property type="match status" value="1"/>
</dbReference>
<organism evidence="7 8">
    <name type="scientific">Streptomyces chumphonensis</name>
    <dbReference type="NCBI Taxonomy" id="1214925"/>
    <lineage>
        <taxon>Bacteria</taxon>
        <taxon>Bacillati</taxon>
        <taxon>Actinomycetota</taxon>
        <taxon>Actinomycetes</taxon>
        <taxon>Kitasatosporales</taxon>
        <taxon>Streptomycetaceae</taxon>
        <taxon>Streptomyces</taxon>
    </lineage>
</organism>
<accession>A0A927EZK0</accession>
<feature type="compositionally biased region" description="Low complexity" evidence="4">
    <location>
        <begin position="570"/>
        <end position="594"/>
    </location>
</feature>
<dbReference type="Gene3D" id="3.40.50.1820">
    <property type="entry name" value="alpha/beta hydrolase"/>
    <property type="match status" value="1"/>
</dbReference>
<feature type="region of interest" description="Disordered" evidence="4">
    <location>
        <begin position="560"/>
        <end position="594"/>
    </location>
</feature>
<feature type="compositionally biased region" description="Basic and acidic residues" evidence="4">
    <location>
        <begin position="88"/>
        <end position="99"/>
    </location>
</feature>
<dbReference type="GO" id="GO:0016787">
    <property type="term" value="F:hydrolase activity"/>
    <property type="evidence" value="ECO:0007669"/>
    <property type="project" value="UniProtKB-KW"/>
</dbReference>
<dbReference type="InterPro" id="IPR051601">
    <property type="entry name" value="Serine_prot/Carboxylest_S33"/>
</dbReference>
<feature type="region of interest" description="Disordered" evidence="4">
    <location>
        <begin position="88"/>
        <end position="108"/>
    </location>
</feature>
<keyword evidence="2" id="KW-0732">Signal</keyword>
<dbReference type="PANTHER" id="PTHR43248">
    <property type="entry name" value="2-SUCCINYL-6-HYDROXY-2,4-CYCLOHEXADIENE-1-CARBOXYLATE SYNTHASE"/>
    <property type="match status" value="1"/>
</dbReference>
<proteinExistence type="inferred from homology"/>
<feature type="domain" description="AB hydrolase-1" evidence="5">
    <location>
        <begin position="103"/>
        <end position="255"/>
    </location>
</feature>